<reference evidence="4 5" key="1">
    <citation type="submission" date="2018-04" db="EMBL/GenBank/DDBJ databases">
        <title>Whole genome sequencing of Salmonella enterica.</title>
        <authorList>
            <person name="Bell R."/>
        </authorList>
    </citation>
    <scope>NUCLEOTIDE SEQUENCE [LARGE SCALE GENOMIC DNA]</scope>
    <source>
        <strain evidence="2 5">CFSAN058609</strain>
        <strain evidence="3 4">CFSAN058610</strain>
    </source>
</reference>
<dbReference type="EMBL" id="QARO01000091">
    <property type="protein sequence ID" value="PUF49261.1"/>
    <property type="molecule type" value="Genomic_DNA"/>
</dbReference>
<accession>A0A7Z1Q795</accession>
<name>A0A7Z1Q795_SALET</name>
<organism evidence="3 4">
    <name type="scientific">Salmonella enterica I</name>
    <dbReference type="NCBI Taxonomy" id="59201"/>
    <lineage>
        <taxon>Bacteria</taxon>
        <taxon>Pseudomonadati</taxon>
        <taxon>Pseudomonadota</taxon>
        <taxon>Gammaproteobacteria</taxon>
        <taxon>Enterobacterales</taxon>
        <taxon>Enterobacteriaceae</taxon>
        <taxon>Salmonella</taxon>
    </lineage>
</organism>
<keyword evidence="1" id="KW-0812">Transmembrane</keyword>
<evidence type="ECO:0008006" key="6">
    <source>
        <dbReference type="Google" id="ProtNLM"/>
    </source>
</evidence>
<evidence type="ECO:0000313" key="3">
    <source>
        <dbReference type="EMBL" id="PUF49261.1"/>
    </source>
</evidence>
<protein>
    <recommendedName>
        <fullName evidence="6">Conjugative transfer protein</fullName>
    </recommendedName>
</protein>
<evidence type="ECO:0000313" key="2">
    <source>
        <dbReference type="EMBL" id="PUF23893.1"/>
    </source>
</evidence>
<sequence length="96" mass="11097">MFMRSIYNGKNYLPVIRWAAVAVILNNSLKLFPFALLIFPLMAFYFLPEDILADMVNSWMEADMSGKISILKLYPEVTFMLSLASSFLLFMCRGKR</sequence>
<comment type="caution">
    <text evidence="3">The sequence shown here is derived from an EMBL/GenBank/DDBJ whole genome shotgun (WGS) entry which is preliminary data.</text>
</comment>
<dbReference type="Proteomes" id="UP000251540">
    <property type="component" value="Unassembled WGS sequence"/>
</dbReference>
<feature type="transmembrane region" description="Helical" evidence="1">
    <location>
        <begin position="73"/>
        <end position="92"/>
    </location>
</feature>
<keyword evidence="1" id="KW-0472">Membrane</keyword>
<dbReference type="Proteomes" id="UP000251351">
    <property type="component" value="Unassembled WGS sequence"/>
</dbReference>
<proteinExistence type="predicted"/>
<gene>
    <name evidence="3" type="ORF">DAX73_28585</name>
    <name evidence="2" type="ORF">DAX92_27995</name>
</gene>
<keyword evidence="1" id="KW-1133">Transmembrane helix</keyword>
<feature type="transmembrane region" description="Helical" evidence="1">
    <location>
        <begin position="21"/>
        <end position="47"/>
    </location>
</feature>
<evidence type="ECO:0000313" key="4">
    <source>
        <dbReference type="Proteomes" id="UP000251351"/>
    </source>
</evidence>
<evidence type="ECO:0000313" key="5">
    <source>
        <dbReference type="Proteomes" id="UP000251540"/>
    </source>
</evidence>
<dbReference type="EMBL" id="QARP01000076">
    <property type="protein sequence ID" value="PUF23893.1"/>
    <property type="molecule type" value="Genomic_DNA"/>
</dbReference>
<dbReference type="AlphaFoldDB" id="A0A7Z1Q795"/>
<evidence type="ECO:0000256" key="1">
    <source>
        <dbReference type="SAM" id="Phobius"/>
    </source>
</evidence>